<sequence length="56" mass="6281">MKICWARALLFSVITVFGISAILTACGQQGPLYLPEDTEKAKKYNKKQKPTPPTKR</sequence>
<dbReference type="InterPro" id="IPR032831">
    <property type="entry name" value="LptM_cons"/>
</dbReference>
<protein>
    <recommendedName>
        <fullName evidence="8">Lipoprotein</fullName>
    </recommendedName>
</protein>
<dbReference type="NCBIfam" id="NF047847">
    <property type="entry name" value="SS_mature_LptM"/>
    <property type="match status" value="1"/>
</dbReference>
<keyword evidence="6" id="KW-0449">Lipoprotein</keyword>
<evidence type="ECO:0000256" key="1">
    <source>
        <dbReference type="ARBA" id="ARBA00004459"/>
    </source>
</evidence>
<evidence type="ECO:0000256" key="3">
    <source>
        <dbReference type="ARBA" id="ARBA00023136"/>
    </source>
</evidence>
<dbReference type="AlphaFoldDB" id="A0A3B0YBV6"/>
<dbReference type="PROSITE" id="PS51257">
    <property type="entry name" value="PROKAR_LIPOPROTEIN"/>
    <property type="match status" value="1"/>
</dbReference>
<reference evidence="7" key="1">
    <citation type="submission" date="2018-06" db="EMBL/GenBank/DDBJ databases">
        <authorList>
            <person name="Zhirakovskaya E."/>
        </authorList>
    </citation>
    <scope>NUCLEOTIDE SEQUENCE</scope>
</reference>
<keyword evidence="3" id="KW-0472">Membrane</keyword>
<organism evidence="7">
    <name type="scientific">hydrothermal vent metagenome</name>
    <dbReference type="NCBI Taxonomy" id="652676"/>
    <lineage>
        <taxon>unclassified sequences</taxon>
        <taxon>metagenomes</taxon>
        <taxon>ecological metagenomes</taxon>
    </lineage>
</organism>
<comment type="subcellular location">
    <subcellularLocation>
        <location evidence="1">Cell outer membrane</location>
        <topology evidence="1">Lipid-anchor</topology>
    </subcellularLocation>
</comment>
<proteinExistence type="predicted"/>
<gene>
    <name evidence="7" type="ORF">MNBD_GAMMA12-502</name>
</gene>
<evidence type="ECO:0008006" key="8">
    <source>
        <dbReference type="Google" id="ProtNLM"/>
    </source>
</evidence>
<keyword evidence="2" id="KW-0732">Signal</keyword>
<evidence type="ECO:0000256" key="4">
    <source>
        <dbReference type="ARBA" id="ARBA00023139"/>
    </source>
</evidence>
<evidence type="ECO:0000313" key="7">
    <source>
        <dbReference type="EMBL" id="VAW73057.1"/>
    </source>
</evidence>
<dbReference type="EMBL" id="UOFL01000041">
    <property type="protein sequence ID" value="VAW73057.1"/>
    <property type="molecule type" value="Genomic_DNA"/>
</dbReference>
<evidence type="ECO:0000256" key="6">
    <source>
        <dbReference type="ARBA" id="ARBA00023288"/>
    </source>
</evidence>
<keyword evidence="4" id="KW-0564">Palmitate</keyword>
<keyword evidence="5" id="KW-0998">Cell outer membrane</keyword>
<name>A0A3B0YBV6_9ZZZZ</name>
<evidence type="ECO:0000256" key="5">
    <source>
        <dbReference type="ARBA" id="ARBA00023237"/>
    </source>
</evidence>
<evidence type="ECO:0000256" key="2">
    <source>
        <dbReference type="ARBA" id="ARBA00022729"/>
    </source>
</evidence>
<accession>A0A3B0YBV6</accession>